<dbReference type="AlphaFoldDB" id="A0A8T3BTM9"/>
<organism evidence="2 3">
    <name type="scientific">Dendrobium nobile</name>
    <name type="common">Orchid</name>
    <dbReference type="NCBI Taxonomy" id="94219"/>
    <lineage>
        <taxon>Eukaryota</taxon>
        <taxon>Viridiplantae</taxon>
        <taxon>Streptophyta</taxon>
        <taxon>Embryophyta</taxon>
        <taxon>Tracheophyta</taxon>
        <taxon>Spermatophyta</taxon>
        <taxon>Magnoliopsida</taxon>
        <taxon>Liliopsida</taxon>
        <taxon>Asparagales</taxon>
        <taxon>Orchidaceae</taxon>
        <taxon>Epidendroideae</taxon>
        <taxon>Malaxideae</taxon>
        <taxon>Dendrobiinae</taxon>
        <taxon>Dendrobium</taxon>
    </lineage>
</organism>
<name>A0A8T3BTM9_DENNO</name>
<dbReference type="OrthoDB" id="411615at2759"/>
<comment type="caution">
    <text evidence="2">The sequence shown here is derived from an EMBL/GenBank/DDBJ whole genome shotgun (WGS) entry which is preliminary data.</text>
</comment>
<gene>
    <name evidence="2" type="ORF">KFK09_006884</name>
</gene>
<reference evidence="2" key="1">
    <citation type="journal article" date="2022" name="Front. Genet.">
        <title>Chromosome-Scale Assembly of the Dendrobium nobile Genome Provides Insights Into the Molecular Mechanism of the Biosynthesis of the Medicinal Active Ingredient of Dendrobium.</title>
        <authorList>
            <person name="Xu Q."/>
            <person name="Niu S.-C."/>
            <person name="Li K.-L."/>
            <person name="Zheng P.-J."/>
            <person name="Zhang X.-J."/>
            <person name="Jia Y."/>
            <person name="Liu Y."/>
            <person name="Niu Y.-X."/>
            <person name="Yu L.-H."/>
            <person name="Chen D.-F."/>
            <person name="Zhang G.-Q."/>
        </authorList>
    </citation>
    <scope>NUCLEOTIDE SEQUENCE</scope>
    <source>
        <tissue evidence="2">Leaf</tissue>
    </source>
</reference>
<dbReference type="SUPFAM" id="SSF56672">
    <property type="entry name" value="DNA/RNA polymerases"/>
    <property type="match status" value="1"/>
</dbReference>
<dbReference type="InterPro" id="IPR013103">
    <property type="entry name" value="RVT_2"/>
</dbReference>
<evidence type="ECO:0000313" key="3">
    <source>
        <dbReference type="Proteomes" id="UP000829196"/>
    </source>
</evidence>
<dbReference type="Pfam" id="PF07727">
    <property type="entry name" value="RVT_2"/>
    <property type="match status" value="1"/>
</dbReference>
<dbReference type="InterPro" id="IPR043502">
    <property type="entry name" value="DNA/RNA_pol_sf"/>
</dbReference>
<proteinExistence type="predicted"/>
<dbReference type="EMBL" id="JAGYWB010000006">
    <property type="protein sequence ID" value="KAI0519436.1"/>
    <property type="molecule type" value="Genomic_DNA"/>
</dbReference>
<feature type="domain" description="Reverse transcriptase Ty1/copia-type" evidence="1">
    <location>
        <begin position="55"/>
        <end position="157"/>
    </location>
</feature>
<sequence>MQISLQRGITKPKQILNLLTHTPPNITPTTYNQASKAAHWRQAMTDEFNALLKQNTWSLIPAPSNKPILGCKWTYKTKLLPNGQVDRYKARLVALGYNQQFGVNYTETFSPVAKMETIRVLLMVAVNRKWPIHQLDVSNAFLHGDLDDDIYMRQPPG</sequence>
<protein>
    <recommendedName>
        <fullName evidence="1">Reverse transcriptase Ty1/copia-type domain-containing protein</fullName>
    </recommendedName>
</protein>
<accession>A0A8T3BTM9</accession>
<dbReference type="Proteomes" id="UP000829196">
    <property type="component" value="Unassembled WGS sequence"/>
</dbReference>
<keyword evidence="3" id="KW-1185">Reference proteome</keyword>
<evidence type="ECO:0000313" key="2">
    <source>
        <dbReference type="EMBL" id="KAI0519436.1"/>
    </source>
</evidence>
<evidence type="ECO:0000259" key="1">
    <source>
        <dbReference type="Pfam" id="PF07727"/>
    </source>
</evidence>